<reference evidence="7" key="1">
    <citation type="submission" date="2018-03" db="EMBL/GenBank/DDBJ databases">
        <authorList>
            <person name="Sun L."/>
            <person name="Liu H."/>
            <person name="Chen W."/>
            <person name="Huang K."/>
            <person name="Liu W."/>
            <person name="Gao X."/>
        </authorList>
    </citation>
    <scope>NUCLEOTIDE SEQUENCE [LARGE SCALE GENOMIC DNA]</scope>
    <source>
        <strain evidence="7">SH9</strain>
    </source>
</reference>
<comment type="caution">
    <text evidence="6">The sequence shown here is derived from an EMBL/GenBank/DDBJ whole genome shotgun (WGS) entry which is preliminary data.</text>
</comment>
<dbReference type="InterPro" id="IPR000843">
    <property type="entry name" value="HTH_LacI"/>
</dbReference>
<dbReference type="Pfam" id="PF00356">
    <property type="entry name" value="LacI"/>
    <property type="match status" value="1"/>
</dbReference>
<gene>
    <name evidence="6" type="ORF">SLNSH_18830</name>
</gene>
<keyword evidence="1" id="KW-0678">Repressor</keyword>
<evidence type="ECO:0000256" key="3">
    <source>
        <dbReference type="ARBA" id="ARBA00023125"/>
    </source>
</evidence>
<dbReference type="GO" id="GO:0003700">
    <property type="term" value="F:DNA-binding transcription factor activity"/>
    <property type="evidence" value="ECO:0007669"/>
    <property type="project" value="TreeGrafter"/>
</dbReference>
<evidence type="ECO:0000259" key="5">
    <source>
        <dbReference type="PROSITE" id="PS50932"/>
    </source>
</evidence>
<dbReference type="OrthoDB" id="7170131at2"/>
<dbReference type="InterPro" id="IPR028082">
    <property type="entry name" value="Peripla_BP_I"/>
</dbReference>
<keyword evidence="2" id="KW-0805">Transcription regulation</keyword>
<evidence type="ECO:0000313" key="7">
    <source>
        <dbReference type="Proteomes" id="UP000239772"/>
    </source>
</evidence>
<dbReference type="PROSITE" id="PS50932">
    <property type="entry name" value="HTH_LACI_2"/>
    <property type="match status" value="1"/>
</dbReference>
<dbReference type="PANTHER" id="PTHR30146">
    <property type="entry name" value="LACI-RELATED TRANSCRIPTIONAL REPRESSOR"/>
    <property type="match status" value="1"/>
</dbReference>
<dbReference type="EMBL" id="PVZS01000025">
    <property type="protein sequence ID" value="PSC03444.1"/>
    <property type="molecule type" value="Genomic_DNA"/>
</dbReference>
<evidence type="ECO:0000256" key="4">
    <source>
        <dbReference type="ARBA" id="ARBA00023163"/>
    </source>
</evidence>
<evidence type="ECO:0000256" key="2">
    <source>
        <dbReference type="ARBA" id="ARBA00023015"/>
    </source>
</evidence>
<evidence type="ECO:0000256" key="1">
    <source>
        <dbReference type="ARBA" id="ARBA00022491"/>
    </source>
</evidence>
<feature type="domain" description="HTH lacI-type" evidence="5">
    <location>
        <begin position="15"/>
        <end position="69"/>
    </location>
</feature>
<protein>
    <submittedName>
        <fullName evidence="6">LacI family transcriptional regulator</fullName>
    </submittedName>
</protein>
<dbReference type="GO" id="GO:0000976">
    <property type="term" value="F:transcription cis-regulatory region binding"/>
    <property type="evidence" value="ECO:0007669"/>
    <property type="project" value="TreeGrafter"/>
</dbReference>
<keyword evidence="3" id="KW-0238">DNA-binding</keyword>
<dbReference type="Gene3D" id="3.40.50.2300">
    <property type="match status" value="2"/>
</dbReference>
<dbReference type="RefSeq" id="WP_106338725.1">
    <property type="nucleotide sequence ID" value="NZ_PVZS01000025.1"/>
</dbReference>
<dbReference type="Pfam" id="PF13377">
    <property type="entry name" value="Peripla_BP_3"/>
    <property type="match status" value="1"/>
</dbReference>
<dbReference type="SUPFAM" id="SSF47413">
    <property type="entry name" value="lambda repressor-like DNA-binding domains"/>
    <property type="match status" value="1"/>
</dbReference>
<accession>A0A2T1HP59</accession>
<dbReference type="SMART" id="SM00354">
    <property type="entry name" value="HTH_LACI"/>
    <property type="match status" value="1"/>
</dbReference>
<dbReference type="Gene3D" id="1.10.260.40">
    <property type="entry name" value="lambda repressor-like DNA-binding domains"/>
    <property type="match status" value="1"/>
</dbReference>
<keyword evidence="4" id="KW-0804">Transcription</keyword>
<dbReference type="PANTHER" id="PTHR30146:SF148">
    <property type="entry name" value="HTH-TYPE TRANSCRIPTIONAL REPRESSOR PURR-RELATED"/>
    <property type="match status" value="1"/>
</dbReference>
<name>A0A2T1HP59_9HYPH</name>
<dbReference type="Proteomes" id="UP000239772">
    <property type="component" value="Unassembled WGS sequence"/>
</dbReference>
<dbReference type="CDD" id="cd01392">
    <property type="entry name" value="HTH_LacI"/>
    <property type="match status" value="1"/>
</dbReference>
<dbReference type="CDD" id="cd06289">
    <property type="entry name" value="PBP1_MalI-like"/>
    <property type="match status" value="1"/>
</dbReference>
<dbReference type="AlphaFoldDB" id="A0A2T1HP59"/>
<dbReference type="InterPro" id="IPR010982">
    <property type="entry name" value="Lambda_DNA-bd_dom_sf"/>
</dbReference>
<proteinExistence type="predicted"/>
<sequence length="346" mass="37650">MSMGDVIDRGERGRVTLQVIAEKLDVSTATVSLALRDSPVVAEATKSRVQALARELGYIYNRSAASLRTARTNMIAVGFHDITNPYFAEMLVAVEETAAEAGRTILLGTYGESLERQERVLGTLKEYRPDGMILCPAGGATAESLAHLTAARIPVVQISREIEGVGLDFVGSDDVQGAHLAIAHLVELGHTRIAMIGGMEDTSTGWCRHRGYREAIEKHGLRFDPDLVYMDYGTRQTGLAGIQKVLALPDPPTAAFCFNDLTAFGALLGLRRCGREAGLDFSIVGCDDVQEAAQWYPALTTVRNNHAEMGRRAAELLIERIERPDLPPRRVLIRPELIVRASTVAA</sequence>
<evidence type="ECO:0000313" key="6">
    <source>
        <dbReference type="EMBL" id="PSC03444.1"/>
    </source>
</evidence>
<dbReference type="InterPro" id="IPR046335">
    <property type="entry name" value="LacI/GalR-like_sensor"/>
</dbReference>
<dbReference type="SUPFAM" id="SSF53822">
    <property type="entry name" value="Periplasmic binding protein-like I"/>
    <property type="match status" value="1"/>
</dbReference>
<keyword evidence="7" id="KW-1185">Reference proteome</keyword>
<organism evidence="6 7">
    <name type="scientific">Alsobacter soli</name>
    <dbReference type="NCBI Taxonomy" id="2109933"/>
    <lineage>
        <taxon>Bacteria</taxon>
        <taxon>Pseudomonadati</taxon>
        <taxon>Pseudomonadota</taxon>
        <taxon>Alphaproteobacteria</taxon>
        <taxon>Hyphomicrobiales</taxon>
        <taxon>Alsobacteraceae</taxon>
        <taxon>Alsobacter</taxon>
    </lineage>
</organism>